<reference evidence="2" key="2">
    <citation type="submission" date="2020-09" db="EMBL/GenBank/DDBJ databases">
        <authorList>
            <person name="Sun Q."/>
            <person name="Zhou Y."/>
        </authorList>
    </citation>
    <scope>NUCLEOTIDE SEQUENCE</scope>
    <source>
        <strain evidence="2">CGMCC 1.15330</strain>
    </source>
</reference>
<feature type="signal peptide" evidence="1">
    <location>
        <begin position="1"/>
        <end position="22"/>
    </location>
</feature>
<dbReference type="AlphaFoldDB" id="A0A916SYN1"/>
<keyword evidence="1" id="KW-0732">Signal</keyword>
<dbReference type="Proteomes" id="UP000623067">
    <property type="component" value="Unassembled WGS sequence"/>
</dbReference>
<dbReference type="EMBL" id="BMIH01000001">
    <property type="protein sequence ID" value="GGB20216.1"/>
    <property type="molecule type" value="Genomic_DNA"/>
</dbReference>
<evidence type="ECO:0000313" key="3">
    <source>
        <dbReference type="Proteomes" id="UP000623067"/>
    </source>
</evidence>
<reference evidence="2" key="1">
    <citation type="journal article" date="2014" name="Int. J. Syst. Evol. Microbiol.">
        <title>Complete genome sequence of Corynebacterium casei LMG S-19264T (=DSM 44701T), isolated from a smear-ripened cheese.</title>
        <authorList>
            <consortium name="US DOE Joint Genome Institute (JGI-PGF)"/>
            <person name="Walter F."/>
            <person name="Albersmeier A."/>
            <person name="Kalinowski J."/>
            <person name="Ruckert C."/>
        </authorList>
    </citation>
    <scope>NUCLEOTIDE SEQUENCE</scope>
    <source>
        <strain evidence="2">CGMCC 1.15330</strain>
    </source>
</reference>
<sequence length="101" mass="10964">MKSPALLALLAAAAPAMGPAEAVAQRRNDQMQAFDGRRQGKLMSLRDIERRIVPNMGGAEYLGSDFDGETGIYTLKFLRNGNVIWVDVDGRSGQIVGRTGR</sequence>
<proteinExistence type="predicted"/>
<evidence type="ECO:0008006" key="4">
    <source>
        <dbReference type="Google" id="ProtNLM"/>
    </source>
</evidence>
<evidence type="ECO:0000256" key="1">
    <source>
        <dbReference type="SAM" id="SignalP"/>
    </source>
</evidence>
<dbReference type="RefSeq" id="WP_188657269.1">
    <property type="nucleotide sequence ID" value="NZ_BMIH01000001.1"/>
</dbReference>
<comment type="caution">
    <text evidence="2">The sequence shown here is derived from an EMBL/GenBank/DDBJ whole genome shotgun (WGS) entry which is preliminary data.</text>
</comment>
<organism evidence="2 3">
    <name type="scientific">Sphingomonas metalli</name>
    <dbReference type="NCBI Taxonomy" id="1779358"/>
    <lineage>
        <taxon>Bacteria</taxon>
        <taxon>Pseudomonadati</taxon>
        <taxon>Pseudomonadota</taxon>
        <taxon>Alphaproteobacteria</taxon>
        <taxon>Sphingomonadales</taxon>
        <taxon>Sphingomonadaceae</taxon>
        <taxon>Sphingomonas</taxon>
    </lineage>
</organism>
<accession>A0A916SYN1</accession>
<gene>
    <name evidence="2" type="ORF">GCM10011380_07250</name>
</gene>
<evidence type="ECO:0000313" key="2">
    <source>
        <dbReference type="EMBL" id="GGB20216.1"/>
    </source>
</evidence>
<name>A0A916SYN1_9SPHN</name>
<keyword evidence="3" id="KW-1185">Reference proteome</keyword>
<feature type="chain" id="PRO_5037664467" description="PepSY domain-containing protein" evidence="1">
    <location>
        <begin position="23"/>
        <end position="101"/>
    </location>
</feature>
<protein>
    <recommendedName>
        <fullName evidence="4">PepSY domain-containing protein</fullName>
    </recommendedName>
</protein>